<evidence type="ECO:0000313" key="9">
    <source>
        <dbReference type="EMBL" id="KAK2777434.1"/>
    </source>
</evidence>
<dbReference type="GO" id="GO:0006826">
    <property type="term" value="P:iron ion transport"/>
    <property type="evidence" value="ECO:0007669"/>
    <property type="project" value="TreeGrafter"/>
</dbReference>
<reference evidence="9" key="1">
    <citation type="submission" date="2023-02" db="EMBL/GenBank/DDBJ databases">
        <title>Colletotrichum kahawae CIFC_Que2 genome sequencing and assembly.</title>
        <authorList>
            <person name="Baroncelli R."/>
        </authorList>
    </citation>
    <scope>NUCLEOTIDE SEQUENCE</scope>
    <source>
        <strain evidence="9">CIFC_Que2</strain>
    </source>
</reference>
<gene>
    <name evidence="9" type="ORF">CKAH01_12119</name>
</gene>
<dbReference type="GO" id="GO:0000293">
    <property type="term" value="F:ferric-chelate reductase activity"/>
    <property type="evidence" value="ECO:0007669"/>
    <property type="project" value="TreeGrafter"/>
</dbReference>
<feature type="transmembrane region" description="Helical" evidence="7">
    <location>
        <begin position="121"/>
        <end position="138"/>
    </location>
</feature>
<comment type="caution">
    <text evidence="9">The sequence shown here is derived from an EMBL/GenBank/DDBJ whole genome shotgun (WGS) entry which is preliminary data.</text>
</comment>
<dbReference type="GO" id="GO:0015677">
    <property type="term" value="P:copper ion import"/>
    <property type="evidence" value="ECO:0007669"/>
    <property type="project" value="TreeGrafter"/>
</dbReference>
<dbReference type="EMBL" id="VYYT01000019">
    <property type="protein sequence ID" value="KAK2777434.1"/>
    <property type="molecule type" value="Genomic_DNA"/>
</dbReference>
<feature type="transmembrane region" description="Helical" evidence="7">
    <location>
        <begin position="159"/>
        <end position="178"/>
    </location>
</feature>
<dbReference type="AlphaFoldDB" id="A0AAD9YRV5"/>
<dbReference type="InterPro" id="IPR013130">
    <property type="entry name" value="Fe3_Rdtase_TM_dom"/>
</dbReference>
<dbReference type="PANTHER" id="PTHR32361:SF9">
    <property type="entry name" value="FERRIC REDUCTASE TRANSMEMBRANE COMPONENT 3-RELATED"/>
    <property type="match status" value="1"/>
</dbReference>
<accession>A0AAD9YRV5</accession>
<dbReference type="GO" id="GO:0006879">
    <property type="term" value="P:intracellular iron ion homeostasis"/>
    <property type="evidence" value="ECO:0007669"/>
    <property type="project" value="TreeGrafter"/>
</dbReference>
<evidence type="ECO:0000256" key="7">
    <source>
        <dbReference type="SAM" id="Phobius"/>
    </source>
</evidence>
<feature type="transmembrane region" description="Helical" evidence="7">
    <location>
        <begin position="90"/>
        <end position="109"/>
    </location>
</feature>
<dbReference type="PANTHER" id="PTHR32361">
    <property type="entry name" value="FERRIC/CUPRIC REDUCTASE TRANSMEMBRANE COMPONENT"/>
    <property type="match status" value="1"/>
</dbReference>
<sequence>MIETRAAKQPKPPNARQLMNEWNLKVYAAVICAVITVFILCHWKRSINRRLTSSPKAWQRLPGVSIVVKTSRQIRSLLIRKVPGFPSGGHALLAIAFIGVNIVMCFHHVDRAKMSNFAARFGWMSAANMALCVFFGLKNTPLAILSGHSYERLNYFHRLAGYAAVLQLLLHAIFYMVYCGNQNRGLPSYTPPHRHPLLVLRWVRHPTTNTTKSTPITYSRPRWPQS</sequence>
<feature type="domain" description="Ferric oxidoreductase" evidence="8">
    <location>
        <begin position="121"/>
        <end position="183"/>
    </location>
</feature>
<dbReference type="Pfam" id="PF01794">
    <property type="entry name" value="Ferric_reduct"/>
    <property type="match status" value="1"/>
</dbReference>
<protein>
    <submittedName>
        <fullName evidence="9">Ferric reductase transmembrane component 5</fullName>
    </submittedName>
</protein>
<dbReference type="GO" id="GO:0005886">
    <property type="term" value="C:plasma membrane"/>
    <property type="evidence" value="ECO:0007669"/>
    <property type="project" value="TreeGrafter"/>
</dbReference>
<evidence type="ECO:0000256" key="5">
    <source>
        <dbReference type="ARBA" id="ARBA00023065"/>
    </source>
</evidence>
<keyword evidence="10" id="KW-1185">Reference proteome</keyword>
<name>A0AAD9YRV5_COLKA</name>
<dbReference type="Proteomes" id="UP001281614">
    <property type="component" value="Unassembled WGS sequence"/>
</dbReference>
<comment type="subcellular location">
    <subcellularLocation>
        <location evidence="1">Membrane</location>
        <topology evidence="1">Multi-pass membrane protein</topology>
    </subcellularLocation>
</comment>
<keyword evidence="3 7" id="KW-0812">Transmembrane</keyword>
<dbReference type="InterPro" id="IPR051410">
    <property type="entry name" value="Ferric/Cupric_Reductase"/>
</dbReference>
<evidence type="ECO:0000256" key="4">
    <source>
        <dbReference type="ARBA" id="ARBA00022989"/>
    </source>
</evidence>
<evidence type="ECO:0000313" key="10">
    <source>
        <dbReference type="Proteomes" id="UP001281614"/>
    </source>
</evidence>
<keyword evidence="5" id="KW-0406">Ion transport</keyword>
<evidence type="ECO:0000256" key="2">
    <source>
        <dbReference type="ARBA" id="ARBA00022448"/>
    </source>
</evidence>
<proteinExistence type="predicted"/>
<keyword evidence="4 7" id="KW-1133">Transmembrane helix</keyword>
<keyword evidence="6 7" id="KW-0472">Membrane</keyword>
<evidence type="ECO:0000256" key="1">
    <source>
        <dbReference type="ARBA" id="ARBA00004141"/>
    </source>
</evidence>
<evidence type="ECO:0000256" key="6">
    <source>
        <dbReference type="ARBA" id="ARBA00023136"/>
    </source>
</evidence>
<evidence type="ECO:0000259" key="8">
    <source>
        <dbReference type="Pfam" id="PF01794"/>
    </source>
</evidence>
<organism evidence="9 10">
    <name type="scientific">Colletotrichum kahawae</name>
    <name type="common">Coffee berry disease fungus</name>
    <dbReference type="NCBI Taxonomy" id="34407"/>
    <lineage>
        <taxon>Eukaryota</taxon>
        <taxon>Fungi</taxon>
        <taxon>Dikarya</taxon>
        <taxon>Ascomycota</taxon>
        <taxon>Pezizomycotina</taxon>
        <taxon>Sordariomycetes</taxon>
        <taxon>Hypocreomycetidae</taxon>
        <taxon>Glomerellales</taxon>
        <taxon>Glomerellaceae</taxon>
        <taxon>Colletotrichum</taxon>
        <taxon>Colletotrichum gloeosporioides species complex</taxon>
    </lineage>
</organism>
<evidence type="ECO:0000256" key="3">
    <source>
        <dbReference type="ARBA" id="ARBA00022692"/>
    </source>
</evidence>
<feature type="transmembrane region" description="Helical" evidence="7">
    <location>
        <begin position="26"/>
        <end position="43"/>
    </location>
</feature>
<keyword evidence="2" id="KW-0813">Transport</keyword>